<feature type="compositionally biased region" description="Basic and acidic residues" evidence="1">
    <location>
        <begin position="284"/>
        <end position="297"/>
    </location>
</feature>
<feature type="compositionally biased region" description="Basic and acidic residues" evidence="1">
    <location>
        <begin position="14"/>
        <end position="33"/>
    </location>
</feature>
<feature type="region of interest" description="Disordered" evidence="1">
    <location>
        <begin position="1"/>
        <end position="114"/>
    </location>
</feature>
<proteinExistence type="predicted"/>
<evidence type="ECO:0000313" key="3">
    <source>
        <dbReference type="Proteomes" id="UP000276834"/>
    </source>
</evidence>
<name>A0A3L8Q6I6_CHLGU</name>
<feature type="region of interest" description="Disordered" evidence="1">
    <location>
        <begin position="254"/>
        <end position="410"/>
    </location>
</feature>
<feature type="non-terminal residue" evidence="2">
    <location>
        <position position="664"/>
    </location>
</feature>
<dbReference type="AlphaFoldDB" id="A0A3L8Q6I6"/>
<gene>
    <name evidence="2" type="ORF">DV515_00018968</name>
</gene>
<reference evidence="2 3" key="1">
    <citation type="journal article" date="2018" name="Proc. R. Soc. B">
        <title>A non-coding region near Follistatin controls head colour polymorphism in the Gouldian finch.</title>
        <authorList>
            <person name="Toomey M.B."/>
            <person name="Marques C.I."/>
            <person name="Andrade P."/>
            <person name="Araujo P.M."/>
            <person name="Sabatino S."/>
            <person name="Gazda M.A."/>
            <person name="Afonso S."/>
            <person name="Lopes R.J."/>
            <person name="Corbo J.C."/>
            <person name="Carneiro M."/>
        </authorList>
    </citation>
    <scope>NUCLEOTIDE SEQUENCE [LARGE SCALE GENOMIC DNA]</scope>
    <source>
        <strain evidence="2">Red01</strain>
        <tissue evidence="2">Muscle</tissue>
    </source>
</reference>
<protein>
    <submittedName>
        <fullName evidence="2">Uncharacterized protein</fullName>
    </submittedName>
</protein>
<feature type="compositionally biased region" description="Basic and acidic residues" evidence="1">
    <location>
        <begin position="44"/>
        <end position="63"/>
    </location>
</feature>
<sequence>MWDMGQVGYGTGETQDRHDVGHRTGGTRDRRDTGQVGHRTGGTQDRHDMGHRPGATRDRRDTGQTRCGTQDGRDTGQEGCGTQDRRDTGQTRCGEQAGRDTGQAGHRTDKMWDTEQAGCRTQAGRDTGQPRHGAAREAVAARSLWRNRLARSAVNRKVGGSSPPRDGRCFFSCATEAPQPQDGPFPQCPVAARDGPARRGSLWDRFRISLASFWYRFAAGRGGAGGCLRNPSPGTRGAAPGPLAAAPRAEMAALGREERGRGRERGWAVRNGNGNGNGSGDGPMGREGREREREWERGWAGNGSGAGDGRRTGAGMGTGAGPGAGMRAGMGMGRERGREREREGGWDGDSARLGHRHKPSSLRRGTGRGSPEGTPGRSRPQTAARGRAELSRALSQVSGSPRTACWAGGEHRAGAVGPGVMGWGDPRAAAEQTPGLWGSAGGSFPAGVWLWWVAGALSPCHSVTLSLCHPVRALSVPRPGSASALHAQLLHQTPAADGADRAAAEQPPGLWGSAGGSFPAGVLLWWVAGALSPCHSVTLCGPFLSPGPALRVPFTLSCSIRRRRPMALTGDSSCPGDRVVPIPGFGGPRGTSCEVSPPFPAKIRGVVAALGAPGRGSPGLSVPGVWLRGSARAPNPQIPLGENPLLQAEGWHCHSSGGHSPLEG</sequence>
<comment type="caution">
    <text evidence="2">The sequence shown here is derived from an EMBL/GenBank/DDBJ whole genome shotgun (WGS) entry which is preliminary data.</text>
</comment>
<feature type="compositionally biased region" description="Basic and acidic residues" evidence="1">
    <location>
        <begin position="255"/>
        <end position="267"/>
    </location>
</feature>
<feature type="compositionally biased region" description="Gly residues" evidence="1">
    <location>
        <begin position="273"/>
        <end position="283"/>
    </location>
</feature>
<feature type="compositionally biased region" description="Basic and acidic residues" evidence="1">
    <location>
        <begin position="333"/>
        <end position="352"/>
    </location>
</feature>
<keyword evidence="3" id="KW-1185">Reference proteome</keyword>
<dbReference type="EMBL" id="QUSF01005372">
    <property type="protein sequence ID" value="RLV62763.1"/>
    <property type="molecule type" value="Genomic_DNA"/>
</dbReference>
<organism evidence="2 3">
    <name type="scientific">Chloebia gouldiae</name>
    <name type="common">Gouldian finch</name>
    <name type="synonym">Erythrura gouldiae</name>
    <dbReference type="NCBI Taxonomy" id="44316"/>
    <lineage>
        <taxon>Eukaryota</taxon>
        <taxon>Metazoa</taxon>
        <taxon>Chordata</taxon>
        <taxon>Craniata</taxon>
        <taxon>Vertebrata</taxon>
        <taxon>Euteleostomi</taxon>
        <taxon>Archelosauria</taxon>
        <taxon>Archosauria</taxon>
        <taxon>Dinosauria</taxon>
        <taxon>Saurischia</taxon>
        <taxon>Theropoda</taxon>
        <taxon>Coelurosauria</taxon>
        <taxon>Aves</taxon>
        <taxon>Neognathae</taxon>
        <taxon>Neoaves</taxon>
        <taxon>Telluraves</taxon>
        <taxon>Australaves</taxon>
        <taxon>Passeriformes</taxon>
        <taxon>Passeroidea</taxon>
        <taxon>Passeridae</taxon>
        <taxon>Chloebia</taxon>
    </lineage>
</organism>
<feature type="compositionally biased region" description="Gly residues" evidence="1">
    <location>
        <begin position="300"/>
        <end position="332"/>
    </location>
</feature>
<dbReference type="Proteomes" id="UP000276834">
    <property type="component" value="Unassembled WGS sequence"/>
</dbReference>
<dbReference type="OrthoDB" id="10064117at2759"/>
<accession>A0A3L8Q6I6</accession>
<evidence type="ECO:0000313" key="2">
    <source>
        <dbReference type="EMBL" id="RLV62763.1"/>
    </source>
</evidence>
<evidence type="ECO:0000256" key="1">
    <source>
        <dbReference type="SAM" id="MobiDB-lite"/>
    </source>
</evidence>